<proteinExistence type="predicted"/>
<evidence type="ECO:0000313" key="2">
    <source>
        <dbReference type="EMBL" id="SDI41755.1"/>
    </source>
</evidence>
<sequence>MLDKVLGAKRQVWMERVRNELDLPVRLPLWSGTRHDLGSFDTPLVSLRINGIGTIGAFLDPSRGTLGEAYVRESISQRVASARASRG</sequence>
<accession>A0A7Z7BAG1</accession>
<dbReference type="EMBL" id="FNDI01000016">
    <property type="protein sequence ID" value="SDI41755.1"/>
    <property type="molecule type" value="Genomic_DNA"/>
</dbReference>
<comment type="caution">
    <text evidence="2">The sequence shown here is derived from an EMBL/GenBank/DDBJ whole genome shotgun (WGS) entry which is preliminary data.</text>
</comment>
<reference evidence="2" key="1">
    <citation type="submission" date="2016-10" db="EMBL/GenBank/DDBJ databases">
        <authorList>
            <person name="Varghese N."/>
            <person name="Submissions S."/>
        </authorList>
    </citation>
    <scope>NUCLEOTIDE SEQUENCE [LARGE SCALE GENOMIC DNA]</scope>
    <source>
        <strain evidence="2">YR281</strain>
    </source>
</reference>
<organism evidence="2 3">
    <name type="scientific">Paraburkholderia steynii</name>
    <dbReference type="NCBI Taxonomy" id="1245441"/>
    <lineage>
        <taxon>Bacteria</taxon>
        <taxon>Pseudomonadati</taxon>
        <taxon>Pseudomonadota</taxon>
        <taxon>Betaproteobacteria</taxon>
        <taxon>Burkholderiales</taxon>
        <taxon>Burkholderiaceae</taxon>
        <taxon>Paraburkholderia</taxon>
    </lineage>
</organism>
<feature type="domain" description="DUF7884" evidence="1">
    <location>
        <begin position="13"/>
        <end position="75"/>
    </location>
</feature>
<dbReference type="AlphaFoldDB" id="A0A7Z7BAG1"/>
<dbReference type="RefSeq" id="WP_143036563.1">
    <property type="nucleotide sequence ID" value="NZ_FNDI01000016.1"/>
</dbReference>
<protein>
    <submittedName>
        <fullName evidence="2">Cyclopropane-fatty-acyl-phospholipid synthase</fullName>
    </submittedName>
</protein>
<dbReference type="InterPro" id="IPR057206">
    <property type="entry name" value="DUF7884"/>
</dbReference>
<name>A0A7Z7BAG1_9BURK</name>
<evidence type="ECO:0000313" key="3">
    <source>
        <dbReference type="Proteomes" id="UP000198900"/>
    </source>
</evidence>
<evidence type="ECO:0000259" key="1">
    <source>
        <dbReference type="Pfam" id="PF25371"/>
    </source>
</evidence>
<keyword evidence="3" id="KW-1185">Reference proteome</keyword>
<dbReference type="Pfam" id="PF25371">
    <property type="entry name" value="DUF7884"/>
    <property type="match status" value="1"/>
</dbReference>
<gene>
    <name evidence="2" type="ORF">SAMN04487926_116178</name>
</gene>
<dbReference type="Proteomes" id="UP000198900">
    <property type="component" value="Unassembled WGS sequence"/>
</dbReference>